<sequence>MKILASVKALNKDSIDLNLGAKIGGFNASKKRNDDDAKNFKLGELDIPLQKGLIYLGLPLGDLNFINSCIDAKMRDVEKVCSPSIRLAASREL</sequence>
<reference evidence="1 2" key="1">
    <citation type="journal article" date="2018" name="Sci. Rep.">
        <title>Genomic signatures of local adaptation to the degree of environmental predictability in rotifers.</title>
        <authorList>
            <person name="Franch-Gras L."/>
            <person name="Hahn C."/>
            <person name="Garcia-Roger E.M."/>
            <person name="Carmona M.J."/>
            <person name="Serra M."/>
            <person name="Gomez A."/>
        </authorList>
    </citation>
    <scope>NUCLEOTIDE SEQUENCE [LARGE SCALE GENOMIC DNA]</scope>
    <source>
        <strain evidence="1">HYR1</strain>
    </source>
</reference>
<proteinExistence type="predicted"/>
<organism evidence="1 2">
    <name type="scientific">Brachionus plicatilis</name>
    <name type="common">Marine rotifer</name>
    <name type="synonym">Brachionus muelleri</name>
    <dbReference type="NCBI Taxonomy" id="10195"/>
    <lineage>
        <taxon>Eukaryota</taxon>
        <taxon>Metazoa</taxon>
        <taxon>Spiralia</taxon>
        <taxon>Gnathifera</taxon>
        <taxon>Rotifera</taxon>
        <taxon>Eurotatoria</taxon>
        <taxon>Monogononta</taxon>
        <taxon>Pseudotrocha</taxon>
        <taxon>Ploima</taxon>
        <taxon>Brachionidae</taxon>
        <taxon>Brachionus</taxon>
    </lineage>
</organism>
<protein>
    <submittedName>
        <fullName evidence="1">Uncharacterized protein</fullName>
    </submittedName>
</protein>
<dbReference type="Proteomes" id="UP000276133">
    <property type="component" value="Unassembled WGS sequence"/>
</dbReference>
<comment type="caution">
    <text evidence="1">The sequence shown here is derived from an EMBL/GenBank/DDBJ whole genome shotgun (WGS) entry which is preliminary data.</text>
</comment>
<accession>A0A3M7PVC9</accession>
<dbReference type="EMBL" id="REGN01008721">
    <property type="protein sequence ID" value="RNA02899.1"/>
    <property type="molecule type" value="Genomic_DNA"/>
</dbReference>
<evidence type="ECO:0000313" key="1">
    <source>
        <dbReference type="EMBL" id="RNA02899.1"/>
    </source>
</evidence>
<gene>
    <name evidence="1" type="ORF">BpHYR1_029152</name>
</gene>
<keyword evidence="2" id="KW-1185">Reference proteome</keyword>
<dbReference type="AlphaFoldDB" id="A0A3M7PVC9"/>
<evidence type="ECO:0000313" key="2">
    <source>
        <dbReference type="Proteomes" id="UP000276133"/>
    </source>
</evidence>
<name>A0A3M7PVC9_BRAPC</name>